<name>A0A3M2RXR4_9HYPO</name>
<keyword evidence="1" id="KW-0732">Signal</keyword>
<evidence type="ECO:0000313" key="3">
    <source>
        <dbReference type="Proteomes" id="UP000277212"/>
    </source>
</evidence>
<accession>A0A3M2RXR4</accession>
<reference evidence="2 3" key="1">
    <citation type="submission" date="2017-06" db="EMBL/GenBank/DDBJ databases">
        <title>Comparative genomic analysis of Ambrosia Fusariam Clade fungi.</title>
        <authorList>
            <person name="Stajich J.E."/>
            <person name="Carrillo J."/>
            <person name="Kijimoto T."/>
            <person name="Eskalen A."/>
            <person name="O'Donnell K."/>
            <person name="Kasson M."/>
        </authorList>
    </citation>
    <scope>NUCLEOTIDE SEQUENCE [LARGE SCALE GENOMIC DNA]</scope>
    <source>
        <strain evidence="2">UCR3666</strain>
    </source>
</reference>
<dbReference type="Proteomes" id="UP000277212">
    <property type="component" value="Unassembled WGS sequence"/>
</dbReference>
<evidence type="ECO:0000313" key="2">
    <source>
        <dbReference type="EMBL" id="RMJ10084.1"/>
    </source>
</evidence>
<sequence length="318" mass="34312">MRFISFFAAFGAANAAIDIQLVWRLEKDSGLTSVSALDLKKGTLLAGSCGSTLEADTPIDFSDVDKDGNGNFTVGDASYKVHSKPEFSGGPSCSKTFNAKYSLVQCSGVKWPGTPDSAKGNATDCFKDEESQATFLALEARGLSHELHSAHRRDTHQNDERQFCSWYTTTNLVDDGDPHQNYLHKQLSETINCGTAESCSVGSMQSKSFTIGWSSDFSGVPWISGGFSVSESWTTGNSYSCNAGKGETACIWYNTAHTAYTVRETARNSCGGSYTARGPYILFSPNEQNRGGGYYCVIGTCRSQGDEYWDKSGRAGGP</sequence>
<dbReference type="OrthoDB" id="3641682at2759"/>
<proteinExistence type="predicted"/>
<protein>
    <recommendedName>
        <fullName evidence="4">Ig-like domain-containing protein</fullName>
    </recommendedName>
</protein>
<comment type="caution">
    <text evidence="2">The sequence shown here is derived from an EMBL/GenBank/DDBJ whole genome shotgun (WGS) entry which is preliminary data.</text>
</comment>
<feature type="signal peptide" evidence="1">
    <location>
        <begin position="1"/>
        <end position="15"/>
    </location>
</feature>
<evidence type="ECO:0000256" key="1">
    <source>
        <dbReference type="SAM" id="SignalP"/>
    </source>
</evidence>
<evidence type="ECO:0008006" key="4">
    <source>
        <dbReference type="Google" id="ProtNLM"/>
    </source>
</evidence>
<feature type="chain" id="PRO_5017958025" description="Ig-like domain-containing protein" evidence="1">
    <location>
        <begin position="16"/>
        <end position="318"/>
    </location>
</feature>
<keyword evidence="3" id="KW-1185">Reference proteome</keyword>
<gene>
    <name evidence="2" type="ORF">CDV36_010277</name>
</gene>
<dbReference type="EMBL" id="NKUJ01000216">
    <property type="protein sequence ID" value="RMJ10084.1"/>
    <property type="molecule type" value="Genomic_DNA"/>
</dbReference>
<organism evidence="2 3">
    <name type="scientific">Fusarium kuroshium</name>
    <dbReference type="NCBI Taxonomy" id="2010991"/>
    <lineage>
        <taxon>Eukaryota</taxon>
        <taxon>Fungi</taxon>
        <taxon>Dikarya</taxon>
        <taxon>Ascomycota</taxon>
        <taxon>Pezizomycotina</taxon>
        <taxon>Sordariomycetes</taxon>
        <taxon>Hypocreomycetidae</taxon>
        <taxon>Hypocreales</taxon>
        <taxon>Nectriaceae</taxon>
        <taxon>Fusarium</taxon>
        <taxon>Fusarium solani species complex</taxon>
    </lineage>
</organism>
<dbReference type="AlphaFoldDB" id="A0A3M2RXR4"/>